<dbReference type="AlphaFoldDB" id="A0A660KSJ1"/>
<dbReference type="PANTHER" id="PTHR45181">
    <property type="entry name" value="HEAT SHOCK PROTEIN DNAJ WITH TETRATRICOPEPTIDE REPEAT-CONTAINING PROTEIN"/>
    <property type="match status" value="1"/>
</dbReference>
<sequence>MSPALLDSAAPAHITPQNTSLNGQFSYLLSFSFSGFPSKSQSVPMNPSNIGNQTSGFSNYSNSNQSNSSIDYNTSFVRSAPGSSRPRFVKARRQSNSQNLRPTAASDARLDSGFNPFRAVPESSVPSSAASQIRTSVSSGSRFGKSGSEAFVFGANRVDSGVSTSVGRRDSSGGLEKEVLEELNNLKIQSENEFLNVKDGVFNPNANNWPSSSLSGRSGSGGFVFGSGHKKSSSIDESIAPELPEEMRKLNIGGPGNSERIQKIRDVRFNLSVNDTTKFGFGSGDNVDSSFDRSVEAELPNELKNKCGIKEPGQLDGGSVVFGSSKKDGARSLADRLSDEMKNLNVKDSLNTNSFEKNEVNIKNNEKGNSVFGSSESTGDSYGGKKETLLSSKMEKLILGSRAGDLNRSDAGPSSSRVFVKEKQTGHFGDMSFHDLDKSVPPEFTFQVGMQGKEASGSQVPLDQPKDDAEVGGNVASSSSFSSNDTEFSYKGKQDGTGLPFVEFKTPKPKANLFSGLNRKMEFSAKRESIRDTGLKKKSGKLKNPSPVQMWPGQDFVSRQSSSQENPEASESYSPMDISPYQEALADNHHSRENSVTSDESFRLDSNEASNSAAMVSGSAIDEDLIGATNSTPVVSSDAIDEDLIFAAECLNINEGNSICQEAKVGSFEYHFDKSVGAGGPKEESVSVAETESFKSAAEEVDYNSDDAVTSRETESIPSSNVERHDSDGRTQIGVASSSEDISGFKFTFAASSAAQGQISASKRHPKKINLLKGGHDMYDSSTNAKVSYASSSVNLFPFSGTSLPSSPGRGQKGNLSTSQSKVKMDSEIEKRQEVKQESAATVTAQEACEKWRQRGNQAYMSGDLSKAEDCYTNGVNCVSMSETSKSCLRVLMLCYSNRAATLMSLGRMRDALGDCVMAAAIDPNFPKVQLRAAKKIVVEASDGLQKAQNVLECMNRSTELLKRGMSSDVETALEVIAEALMISSYSEKLLEMKAEALFTLRRYDEVIQLCNQTLGSAEKNSPPVDANGQETSLQGSEFLNKFYFKLWRCRLIFKAYFHLGRFDEGLALLEEQEVKVSITNSSGSKALESLIPLAGTARELLRHKASGNEAFQAGRHAEAVEHYTAALLYNVESRPFAAVCFCNRAAAYKELGQITDAIADCSLAIALDGNYLKWWKLTALML</sequence>
<feature type="region of interest" description="Disordered" evidence="1">
    <location>
        <begin position="452"/>
        <end position="503"/>
    </location>
</feature>
<evidence type="ECO:0000313" key="2">
    <source>
        <dbReference type="EMBL" id="KAE8037209.1"/>
    </source>
</evidence>
<feature type="region of interest" description="Disordered" evidence="1">
    <location>
        <begin position="41"/>
        <end position="111"/>
    </location>
</feature>
<gene>
    <name evidence="2" type="ORF">FH972_009818</name>
</gene>
<dbReference type="PANTHER" id="PTHR45181:SF4">
    <property type="entry name" value="HEAT SHOCK PROTEIN DNAJ WITH TETRATRICOPEPTIDE REPEAT-CONTAINING PROTEIN"/>
    <property type="match status" value="1"/>
</dbReference>
<feature type="region of interest" description="Disordered" evidence="1">
    <location>
        <begin position="802"/>
        <end position="838"/>
    </location>
</feature>
<keyword evidence="3" id="KW-1185">Reference proteome</keyword>
<accession>A0A660KSJ1</accession>
<reference evidence="2 3" key="1">
    <citation type="submission" date="2019-06" db="EMBL/GenBank/DDBJ databases">
        <title>A chromosomal-level reference genome of Carpinus fangiana (Coryloideae, Betulaceae).</title>
        <authorList>
            <person name="Yang X."/>
            <person name="Wang Z."/>
            <person name="Zhang L."/>
            <person name="Hao G."/>
            <person name="Liu J."/>
            <person name="Yang Y."/>
        </authorList>
    </citation>
    <scope>NUCLEOTIDE SEQUENCE [LARGE SCALE GENOMIC DNA]</scope>
    <source>
        <strain evidence="2">Cfa_2016G</strain>
        <tissue evidence="2">Leaf</tissue>
    </source>
</reference>
<feature type="region of interest" description="Disordered" evidence="1">
    <location>
        <begin position="525"/>
        <end position="575"/>
    </location>
</feature>
<feature type="compositionally biased region" description="Polar residues" evidence="1">
    <location>
        <begin position="557"/>
        <end position="573"/>
    </location>
</feature>
<dbReference type="Proteomes" id="UP000327013">
    <property type="component" value="Chromosome 4"/>
</dbReference>
<proteinExistence type="predicted"/>
<evidence type="ECO:0000313" key="3">
    <source>
        <dbReference type="Proteomes" id="UP000327013"/>
    </source>
</evidence>
<dbReference type="Gene3D" id="1.25.40.10">
    <property type="entry name" value="Tetratricopeptide repeat domain"/>
    <property type="match status" value="2"/>
</dbReference>
<dbReference type="SUPFAM" id="SSF48452">
    <property type="entry name" value="TPR-like"/>
    <property type="match status" value="2"/>
</dbReference>
<dbReference type="InterPro" id="IPR019734">
    <property type="entry name" value="TPR_rpt"/>
</dbReference>
<feature type="compositionally biased region" description="Basic and acidic residues" evidence="1">
    <location>
        <begin position="823"/>
        <end position="837"/>
    </location>
</feature>
<dbReference type="SMART" id="SM00028">
    <property type="entry name" value="TPR"/>
    <property type="match status" value="5"/>
</dbReference>
<dbReference type="OrthoDB" id="10250354at2759"/>
<feature type="compositionally biased region" description="Basic and acidic residues" evidence="1">
    <location>
        <begin position="525"/>
        <end position="535"/>
    </location>
</feature>
<feature type="compositionally biased region" description="Low complexity" evidence="1">
    <location>
        <begin position="55"/>
        <end position="69"/>
    </location>
</feature>
<protein>
    <submittedName>
        <fullName evidence="2">Uncharacterized protein</fullName>
    </submittedName>
</protein>
<dbReference type="InterPro" id="IPR011990">
    <property type="entry name" value="TPR-like_helical_dom_sf"/>
</dbReference>
<feature type="region of interest" description="Disordered" evidence="1">
    <location>
        <begin position="587"/>
        <end position="606"/>
    </location>
</feature>
<dbReference type="EMBL" id="CM017324">
    <property type="protein sequence ID" value="KAE8037209.1"/>
    <property type="molecule type" value="Genomic_DNA"/>
</dbReference>
<feature type="compositionally biased region" description="Polar residues" evidence="1">
    <location>
        <begin position="43"/>
        <end position="54"/>
    </location>
</feature>
<evidence type="ECO:0000256" key="1">
    <source>
        <dbReference type="SAM" id="MobiDB-lite"/>
    </source>
</evidence>
<name>A0A660KSJ1_9ROSI</name>
<feature type="region of interest" description="Disordered" evidence="1">
    <location>
        <begin position="705"/>
        <end position="728"/>
    </location>
</feature>
<organism evidence="2 3">
    <name type="scientific">Carpinus fangiana</name>
    <dbReference type="NCBI Taxonomy" id="176857"/>
    <lineage>
        <taxon>Eukaryota</taxon>
        <taxon>Viridiplantae</taxon>
        <taxon>Streptophyta</taxon>
        <taxon>Embryophyta</taxon>
        <taxon>Tracheophyta</taxon>
        <taxon>Spermatophyta</taxon>
        <taxon>Magnoliopsida</taxon>
        <taxon>eudicotyledons</taxon>
        <taxon>Gunneridae</taxon>
        <taxon>Pentapetalae</taxon>
        <taxon>rosids</taxon>
        <taxon>fabids</taxon>
        <taxon>Fagales</taxon>
        <taxon>Betulaceae</taxon>
        <taxon>Carpinus</taxon>
    </lineage>
</organism>